<reference evidence="5 6" key="1">
    <citation type="submission" date="2020-08" db="EMBL/GenBank/DDBJ databases">
        <title>Genomic Encyclopedia of Type Strains, Phase IV (KMG-IV): sequencing the most valuable type-strain genomes for metagenomic binning, comparative biology and taxonomic classification.</title>
        <authorList>
            <person name="Goeker M."/>
        </authorList>
    </citation>
    <scope>NUCLEOTIDE SEQUENCE [LARGE SCALE GENOMIC DNA]</scope>
    <source>
        <strain evidence="5 6">DSM 27163</strain>
    </source>
</reference>
<evidence type="ECO:0000259" key="4">
    <source>
        <dbReference type="Pfam" id="PF13649"/>
    </source>
</evidence>
<keyword evidence="3" id="KW-0949">S-adenosyl-L-methionine</keyword>
<feature type="domain" description="Methyltransferase" evidence="4">
    <location>
        <begin position="177"/>
        <end position="274"/>
    </location>
</feature>
<keyword evidence="6" id="KW-1185">Reference proteome</keyword>
<comment type="caution">
    <text evidence="5">The sequence shown here is derived from an EMBL/GenBank/DDBJ whole genome shotgun (WGS) entry which is preliminary data.</text>
</comment>
<dbReference type="CDD" id="cd02440">
    <property type="entry name" value="AdoMet_MTases"/>
    <property type="match status" value="1"/>
</dbReference>
<dbReference type="AlphaFoldDB" id="A0A7W9B9H6"/>
<dbReference type="InterPro" id="IPR023576">
    <property type="entry name" value="UbiE/COQ5_MeTrFase_CS"/>
</dbReference>
<evidence type="ECO:0000313" key="6">
    <source>
        <dbReference type="Proteomes" id="UP000537161"/>
    </source>
</evidence>
<dbReference type="EMBL" id="JACIJH010000023">
    <property type="protein sequence ID" value="MBB5708648.1"/>
    <property type="molecule type" value="Genomic_DNA"/>
</dbReference>
<evidence type="ECO:0000256" key="1">
    <source>
        <dbReference type="ARBA" id="ARBA00022603"/>
    </source>
</evidence>
<dbReference type="InterPro" id="IPR029063">
    <property type="entry name" value="SAM-dependent_MTases_sf"/>
</dbReference>
<keyword evidence="1 5" id="KW-0489">Methyltransferase</keyword>
<protein>
    <submittedName>
        <fullName evidence="5">SAM-dependent methyltransferase</fullName>
    </submittedName>
</protein>
<dbReference type="SUPFAM" id="SSF53335">
    <property type="entry name" value="S-adenosyl-L-methionine-dependent methyltransferases"/>
    <property type="match status" value="1"/>
</dbReference>
<dbReference type="PANTHER" id="PTHR42912">
    <property type="entry name" value="METHYLTRANSFERASE"/>
    <property type="match status" value="1"/>
</dbReference>
<evidence type="ECO:0000256" key="3">
    <source>
        <dbReference type="ARBA" id="ARBA00022691"/>
    </source>
</evidence>
<dbReference type="GO" id="GO:0032259">
    <property type="term" value="P:methylation"/>
    <property type="evidence" value="ECO:0007669"/>
    <property type="project" value="UniProtKB-KW"/>
</dbReference>
<evidence type="ECO:0000313" key="5">
    <source>
        <dbReference type="EMBL" id="MBB5708648.1"/>
    </source>
</evidence>
<proteinExistence type="predicted"/>
<dbReference type="RefSeq" id="WP_184101572.1">
    <property type="nucleotide sequence ID" value="NZ_JACIJH010000023.1"/>
</dbReference>
<dbReference type="GO" id="GO:0008168">
    <property type="term" value="F:methyltransferase activity"/>
    <property type="evidence" value="ECO:0007669"/>
    <property type="project" value="UniProtKB-KW"/>
</dbReference>
<accession>A0A7W9B9H6</accession>
<dbReference type="Gene3D" id="3.40.50.150">
    <property type="entry name" value="Vaccinia Virus protein VP39"/>
    <property type="match status" value="1"/>
</dbReference>
<gene>
    <name evidence="5" type="ORF">FHR21_004042</name>
</gene>
<evidence type="ECO:0000256" key="2">
    <source>
        <dbReference type="ARBA" id="ARBA00022679"/>
    </source>
</evidence>
<organism evidence="5 6">
    <name type="scientific">Sphingopyxis panaciterrulae</name>
    <dbReference type="NCBI Taxonomy" id="462372"/>
    <lineage>
        <taxon>Bacteria</taxon>
        <taxon>Pseudomonadati</taxon>
        <taxon>Pseudomonadota</taxon>
        <taxon>Alphaproteobacteria</taxon>
        <taxon>Sphingomonadales</taxon>
        <taxon>Sphingomonadaceae</taxon>
        <taxon>Sphingopyxis</taxon>
    </lineage>
</organism>
<sequence>MQFNLGQRGRSLMDFEVSARQTAARLHQRVEGELADRGITAETLPDDMEARHRLIDEALADSPLYQARALLGEWCAKQHGRAAEQAFDEIRDDILPEIEALRRGGTTIAAEDFTPPRYWSETWFHRTHGGWDASDYNGFVHGEIVHKKYVSKIFPGDIYGNRRLILRDLPRGDYARILEIGTSSGHHTVAISEVFPDAQIVGIDPSLRMLEQAQRVGNEQGKAWQLHVGIGEDMPMFDDASFDLVTAYAIHHEMPPRIIAAIFKEAFRVLKPGGDMVMADVTRTGELDKMAAWRMDWTAKWGGEPFWRATAALDMEPMAREAGFVDVRGYHPQPGRDPYVIYGRKPA</sequence>
<dbReference type="InterPro" id="IPR041698">
    <property type="entry name" value="Methyltransf_25"/>
</dbReference>
<dbReference type="PROSITE" id="PS01184">
    <property type="entry name" value="UBIE_2"/>
    <property type="match status" value="1"/>
</dbReference>
<name>A0A7W9B9H6_9SPHN</name>
<dbReference type="Proteomes" id="UP000537161">
    <property type="component" value="Unassembled WGS sequence"/>
</dbReference>
<keyword evidence="2 5" id="KW-0808">Transferase</keyword>
<dbReference type="Pfam" id="PF13649">
    <property type="entry name" value="Methyltransf_25"/>
    <property type="match status" value="1"/>
</dbReference>
<dbReference type="InterPro" id="IPR050508">
    <property type="entry name" value="Methyltransf_Superfamily"/>
</dbReference>